<protein>
    <recommendedName>
        <fullName evidence="3">Outer membrane protein beta-barrel domain-containing protein</fullName>
    </recommendedName>
</protein>
<organism evidence="2">
    <name type="scientific">Dyadobacter sp. 676</name>
    <dbReference type="NCBI Taxonomy" id="3088362"/>
    <lineage>
        <taxon>Bacteria</taxon>
        <taxon>Pseudomonadati</taxon>
        <taxon>Bacteroidota</taxon>
        <taxon>Cytophagia</taxon>
        <taxon>Cytophagales</taxon>
        <taxon>Spirosomataceae</taxon>
        <taxon>Dyadobacter</taxon>
    </lineage>
</organism>
<evidence type="ECO:0000256" key="1">
    <source>
        <dbReference type="SAM" id="SignalP"/>
    </source>
</evidence>
<dbReference type="EMBL" id="CP159289">
    <property type="protein sequence ID" value="XCH24282.1"/>
    <property type="molecule type" value="Genomic_DNA"/>
</dbReference>
<evidence type="ECO:0008006" key="3">
    <source>
        <dbReference type="Google" id="ProtNLM"/>
    </source>
</evidence>
<evidence type="ECO:0000313" key="2">
    <source>
        <dbReference type="EMBL" id="XCH24282.1"/>
    </source>
</evidence>
<dbReference type="RefSeq" id="WP_353719602.1">
    <property type="nucleotide sequence ID" value="NZ_CP159289.1"/>
</dbReference>
<feature type="chain" id="PRO_5043459559" description="Outer membrane protein beta-barrel domain-containing protein" evidence="1">
    <location>
        <begin position="23"/>
        <end position="211"/>
    </location>
</feature>
<gene>
    <name evidence="2" type="ORF">ABV298_28910</name>
</gene>
<dbReference type="PROSITE" id="PS51257">
    <property type="entry name" value="PROKAR_LIPOPROTEIN"/>
    <property type="match status" value="1"/>
</dbReference>
<keyword evidence="1" id="KW-0732">Signal</keyword>
<reference evidence="2" key="1">
    <citation type="submission" date="2024-06" db="EMBL/GenBank/DDBJ databases">
        <title>Sequencing and assembly of the genome of Dyadobacter sp. strain 676, a symbiont of Cyamopsis tetragonoloba.</title>
        <authorList>
            <person name="Guro P."/>
            <person name="Sazanova A."/>
            <person name="Kuznetsova I."/>
            <person name="Belimov A."/>
            <person name="Safronova V."/>
        </authorList>
    </citation>
    <scope>NUCLEOTIDE SEQUENCE</scope>
    <source>
        <strain evidence="2">676</strain>
    </source>
</reference>
<dbReference type="AlphaFoldDB" id="A0AAU8FL57"/>
<proteinExistence type="predicted"/>
<feature type="signal peptide" evidence="1">
    <location>
        <begin position="1"/>
        <end position="22"/>
    </location>
</feature>
<sequence length="211" mass="24416">MKKTILSFTLMFVLASCASVFAQENETIFQNRGIWRSGGYAGISNKFTKIDGRFANMPEIYGGWFINQRFMIGLEGAATTNFIRVPELEQNFPARKMSYLYGQFGLMTEYVIASTRKVHFTANLMTGSGFTLQYDRRDFDDWEWDDRYDDDDARFFFVMEPGVQVEFNLLKWMRFSPGVSYRKAFNAKGNGLTDSDLSNISYNVTLKFGRF</sequence>
<accession>A0AAU8FL57</accession>
<name>A0AAU8FL57_9BACT</name>